<feature type="domain" description="Retrotransposon gag" evidence="2">
    <location>
        <begin position="601"/>
        <end position="657"/>
    </location>
</feature>
<dbReference type="Pfam" id="PF13650">
    <property type="entry name" value="Asp_protease_2"/>
    <property type="match status" value="1"/>
</dbReference>
<evidence type="ECO:0000256" key="1">
    <source>
        <dbReference type="SAM" id="MobiDB-lite"/>
    </source>
</evidence>
<dbReference type="PANTHER" id="PTHR33067:SF35">
    <property type="entry name" value="ASPARTIC PEPTIDASE DDI1-TYPE DOMAIN-CONTAINING PROTEIN"/>
    <property type="match status" value="1"/>
</dbReference>
<evidence type="ECO:0000259" key="2">
    <source>
        <dbReference type="Pfam" id="PF03732"/>
    </source>
</evidence>
<reference evidence="3" key="1">
    <citation type="submission" date="2019-08" db="EMBL/GenBank/DDBJ databases">
        <authorList>
            <person name="Liu F."/>
        </authorList>
    </citation>
    <scope>NUCLEOTIDE SEQUENCE [LARGE SCALE GENOMIC DNA]</scope>
    <source>
        <strain evidence="3">PA1801</strain>
        <tissue evidence="3">Leaf</tissue>
    </source>
</reference>
<feature type="region of interest" description="Disordered" evidence="1">
    <location>
        <begin position="199"/>
        <end position="224"/>
    </location>
</feature>
<dbReference type="CDD" id="cd00303">
    <property type="entry name" value="retropepsin_like"/>
    <property type="match status" value="1"/>
</dbReference>
<organism evidence="3 4">
    <name type="scientific">Gossypium australe</name>
    <dbReference type="NCBI Taxonomy" id="47621"/>
    <lineage>
        <taxon>Eukaryota</taxon>
        <taxon>Viridiplantae</taxon>
        <taxon>Streptophyta</taxon>
        <taxon>Embryophyta</taxon>
        <taxon>Tracheophyta</taxon>
        <taxon>Spermatophyta</taxon>
        <taxon>Magnoliopsida</taxon>
        <taxon>eudicotyledons</taxon>
        <taxon>Gunneridae</taxon>
        <taxon>Pentapetalae</taxon>
        <taxon>rosids</taxon>
        <taxon>malvids</taxon>
        <taxon>Malvales</taxon>
        <taxon>Malvaceae</taxon>
        <taxon>Malvoideae</taxon>
        <taxon>Gossypium</taxon>
    </lineage>
</organism>
<dbReference type="AlphaFoldDB" id="A0A5B6WRI8"/>
<proteinExistence type="predicted"/>
<protein>
    <submittedName>
        <fullName evidence="3">Transposon Ty3-I Gag-Pol polyprotein</fullName>
    </submittedName>
</protein>
<feature type="domain" description="Retrotransposon gag" evidence="2">
    <location>
        <begin position="1"/>
        <end position="67"/>
    </location>
</feature>
<dbReference type="InterPro" id="IPR005162">
    <property type="entry name" value="Retrotrans_gag_dom"/>
</dbReference>
<gene>
    <name evidence="3" type="ORF">EPI10_005633</name>
</gene>
<keyword evidence="4" id="KW-1185">Reference proteome</keyword>
<dbReference type="Proteomes" id="UP000325315">
    <property type="component" value="Unassembled WGS sequence"/>
</dbReference>
<evidence type="ECO:0000313" key="4">
    <source>
        <dbReference type="Proteomes" id="UP000325315"/>
    </source>
</evidence>
<name>A0A5B6WRI8_9ROSI</name>
<sequence>MTEKFLLKYFSLAKMAKLRNDIYSFVQMDLETLYDAWERYKDLLRRCPHHGLPLLLQVQTFYNGLNPSTRQLIDAATGGILNNKTPEAAYEFIEEMSLNNYQWQVMRMKPTKAAGVFNLDAVTMLSNQVELLNKNMDGLCGSSQVHPVMQCDTNGRGMGNTEYPSYNPGIESEQMNYMGNNSKLQNNPYSNTYNPSWGNHPKFSWGGQANQRQQPPPGFQPPYQQEKKPNLEEMLTKFISVSEMRFQNTETALKNQQVWIQGLETQIEQVAKLISERPQGSMPSKNLKEQLHAITARDSEGLEEPKSRQENVVYKGKVEVSHNKPKLVSKEHKPRVPYPNATKKDRIDEQLALSQMPNSVKILKELLANKQKLDDTSHVELNAVCSSILQNKLPRKLKDPGSFTIPCLIGGLSVNNALADLGVSINVMPYKMFKQLGLGKPKQTRRSIQLADKTIKFPRGIIEDVLVRIDKFIFPVDFVVLDIDEDSDVLLILGRPFLAISRTIIDVGIEELILCMAEHHAPRTMYDYAKPGLTGTESSIVRPTIAANNFELKPNIIQMVQQFVQFDGLQDEDPNTHLANFLEFCDTFNINGFSDDAIRLRLFPFSLRNKAKLWLDSLPRGSITTWDQMTKKFLLKYFPPAKIAKLRNDISSFIQRTLQCIGEIQGFVEKVSTPRITIVATGPNFLQGCEPSTRQLIDSATGGTLNNKTPEAAYKFIEEMSLNNYQWQVTRTRPAKAAGVFNIDAVTELSNQVELLHKKFDSSYGSSQAHPVMQCDASEEVVNPEYPPYGQGMESEQMNYMVILIIQVRRTTPISHGAPYPQEKKPNLEEVLTNFIATSETRFQKVETKLEALSQEFKDQFGQLAKQISERPQGRLPSNIKTNPREQVHAITAQDIVKEYTPRIPYPQAITKDDREGQFGKFLKLLKKLHINLPFLEALSQIPDSRKFLKKLLTN</sequence>
<dbReference type="Pfam" id="PF03732">
    <property type="entry name" value="Retrotrans_gag"/>
    <property type="match status" value="2"/>
</dbReference>
<dbReference type="InterPro" id="IPR021109">
    <property type="entry name" value="Peptidase_aspartic_dom_sf"/>
</dbReference>
<comment type="caution">
    <text evidence="3">The sequence shown here is derived from an EMBL/GenBank/DDBJ whole genome shotgun (WGS) entry which is preliminary data.</text>
</comment>
<dbReference type="OrthoDB" id="1417698at2759"/>
<dbReference type="PANTHER" id="PTHR33067">
    <property type="entry name" value="RNA-DIRECTED DNA POLYMERASE-RELATED"/>
    <property type="match status" value="1"/>
</dbReference>
<dbReference type="Gene3D" id="2.40.70.10">
    <property type="entry name" value="Acid Proteases"/>
    <property type="match status" value="1"/>
</dbReference>
<accession>A0A5B6WRI8</accession>
<dbReference type="EMBL" id="SMMG02000002">
    <property type="protein sequence ID" value="KAA3483462.1"/>
    <property type="molecule type" value="Genomic_DNA"/>
</dbReference>
<evidence type="ECO:0000313" key="3">
    <source>
        <dbReference type="EMBL" id="KAA3483462.1"/>
    </source>
</evidence>